<dbReference type="SUPFAM" id="SSF57756">
    <property type="entry name" value="Retrovirus zinc finger-like domains"/>
    <property type="match status" value="1"/>
</dbReference>
<dbReference type="InParanoid" id="A0A6P8WEI1"/>
<dbReference type="AlphaFoldDB" id="A0A6P8WEI1"/>
<evidence type="ECO:0000313" key="4">
    <source>
        <dbReference type="Proteomes" id="UP000515161"/>
    </source>
</evidence>
<name>A0A6P8WEI1_GYMAC</name>
<dbReference type="SMART" id="SM00343">
    <property type="entry name" value="ZnF_C2HC"/>
    <property type="match status" value="1"/>
</dbReference>
<gene>
    <name evidence="5" type="primary">LOC117561981</name>
</gene>
<sequence>MVQVADLAVREDIAPVIQTPKLYLSLAEVPPPSPNVGSIGEVLQLDGVSTDKHLKELEYEVKVLTSKSKHLMEENIRLEEITEERQTQKTEMEALQLRLLKMQIAEKDTEANKNKKAARQMAATSGMAIEPEKAGQTPPTIQAQEVPEIQVQNQQRGGGGFRERQSGREGGRFQGGNRSTGQGFQGEGCSICGQLTHWSRECPQNIAPNNGPPCSYPG</sequence>
<evidence type="ECO:0000256" key="2">
    <source>
        <dbReference type="SAM" id="MobiDB-lite"/>
    </source>
</evidence>
<proteinExistence type="predicted"/>
<feature type="coiled-coil region" evidence="1">
    <location>
        <begin position="54"/>
        <end position="98"/>
    </location>
</feature>
<feature type="domain" description="CCHC-type" evidence="3">
    <location>
        <begin position="188"/>
        <end position="204"/>
    </location>
</feature>
<evidence type="ECO:0000259" key="3">
    <source>
        <dbReference type="SMART" id="SM00343"/>
    </source>
</evidence>
<dbReference type="RefSeq" id="XP_034095620.1">
    <property type="nucleotide sequence ID" value="XM_034239729.1"/>
</dbReference>
<evidence type="ECO:0000256" key="1">
    <source>
        <dbReference type="SAM" id="Coils"/>
    </source>
</evidence>
<feature type="region of interest" description="Disordered" evidence="2">
    <location>
        <begin position="150"/>
        <end position="186"/>
    </location>
</feature>
<dbReference type="GeneID" id="117561981"/>
<dbReference type="GO" id="GO:0008270">
    <property type="term" value="F:zinc ion binding"/>
    <property type="evidence" value="ECO:0007669"/>
    <property type="project" value="InterPro"/>
</dbReference>
<protein>
    <submittedName>
        <fullName evidence="5">Uncharacterized protein LOC117561981</fullName>
    </submittedName>
</protein>
<accession>A0A6P8WEI1</accession>
<dbReference type="GO" id="GO:0003676">
    <property type="term" value="F:nucleic acid binding"/>
    <property type="evidence" value="ECO:0007669"/>
    <property type="project" value="InterPro"/>
</dbReference>
<dbReference type="InterPro" id="IPR036875">
    <property type="entry name" value="Znf_CCHC_sf"/>
</dbReference>
<keyword evidence="1" id="KW-0175">Coiled coil</keyword>
<dbReference type="InterPro" id="IPR001878">
    <property type="entry name" value="Znf_CCHC"/>
</dbReference>
<evidence type="ECO:0000313" key="5">
    <source>
        <dbReference type="RefSeq" id="XP_034095620.1"/>
    </source>
</evidence>
<organism evidence="4 5">
    <name type="scientific">Gymnodraco acuticeps</name>
    <name type="common">Antarctic dragonfish</name>
    <dbReference type="NCBI Taxonomy" id="8218"/>
    <lineage>
        <taxon>Eukaryota</taxon>
        <taxon>Metazoa</taxon>
        <taxon>Chordata</taxon>
        <taxon>Craniata</taxon>
        <taxon>Vertebrata</taxon>
        <taxon>Euteleostomi</taxon>
        <taxon>Actinopterygii</taxon>
        <taxon>Neopterygii</taxon>
        <taxon>Teleostei</taxon>
        <taxon>Neoteleostei</taxon>
        <taxon>Acanthomorphata</taxon>
        <taxon>Eupercaria</taxon>
        <taxon>Perciformes</taxon>
        <taxon>Notothenioidei</taxon>
        <taxon>Bathydraconidae</taxon>
        <taxon>Gymnodraco</taxon>
    </lineage>
</organism>
<dbReference type="KEGG" id="gacu:117561981"/>
<dbReference type="Proteomes" id="UP000515161">
    <property type="component" value="Unplaced"/>
</dbReference>
<feature type="compositionally biased region" description="Basic and acidic residues" evidence="2">
    <location>
        <begin position="161"/>
        <end position="171"/>
    </location>
</feature>
<reference evidence="5" key="1">
    <citation type="submission" date="2025-08" db="UniProtKB">
        <authorList>
            <consortium name="RefSeq"/>
        </authorList>
    </citation>
    <scope>IDENTIFICATION</scope>
</reference>
<keyword evidence="4" id="KW-1185">Reference proteome</keyword>